<protein>
    <recommendedName>
        <fullName evidence="4">Glycosyl transferase family 1 domain-containing protein</fullName>
    </recommendedName>
</protein>
<dbReference type="GeneID" id="92817006"/>
<dbReference type="STRING" id="742725.HMPREF9450_02326"/>
<dbReference type="Pfam" id="PF13692">
    <property type="entry name" value="Glyco_trans_1_4"/>
    <property type="match status" value="1"/>
</dbReference>
<dbReference type="PATRIC" id="fig|742725.3.peg.2398"/>
<organism evidence="2 3">
    <name type="scientific">Alistipes indistinctus YIT 12060</name>
    <dbReference type="NCBI Taxonomy" id="742725"/>
    <lineage>
        <taxon>Bacteria</taxon>
        <taxon>Pseudomonadati</taxon>
        <taxon>Bacteroidota</taxon>
        <taxon>Bacteroidia</taxon>
        <taxon>Bacteroidales</taxon>
        <taxon>Rikenellaceae</taxon>
        <taxon>Alistipes</taxon>
    </lineage>
</organism>
<evidence type="ECO:0000313" key="2">
    <source>
        <dbReference type="EMBL" id="EHB91243.1"/>
    </source>
</evidence>
<dbReference type="OrthoDB" id="7560678at2"/>
<reference evidence="2 3" key="1">
    <citation type="submission" date="2011-08" db="EMBL/GenBank/DDBJ databases">
        <title>The Genome Sequence of Alistipes indistinctus YIT 12060.</title>
        <authorList>
            <consortium name="The Broad Institute Genome Sequencing Platform"/>
            <person name="Earl A."/>
            <person name="Ward D."/>
            <person name="Feldgarden M."/>
            <person name="Gevers D."/>
            <person name="Morotomi M."/>
            <person name="Young S.K."/>
            <person name="Zeng Q."/>
            <person name="Gargeya S."/>
            <person name="Fitzgerald M."/>
            <person name="Haas B."/>
            <person name="Abouelleil A."/>
            <person name="Alvarado L."/>
            <person name="Arachchi H.M."/>
            <person name="Berlin A."/>
            <person name="Brown A."/>
            <person name="Chapman S.B."/>
            <person name="Chen Z."/>
            <person name="Dunbar C."/>
            <person name="Freedman E."/>
            <person name="Gearin G."/>
            <person name="Gellesch M."/>
            <person name="Goldberg J."/>
            <person name="Griggs A."/>
            <person name="Gujja S."/>
            <person name="Heiman D."/>
            <person name="Howarth C."/>
            <person name="Larson L."/>
            <person name="Lui A."/>
            <person name="MacDonald P.J.P."/>
            <person name="Montmayeur A."/>
            <person name="Murphy C."/>
            <person name="Neiman D."/>
            <person name="Pearson M."/>
            <person name="Priest M."/>
            <person name="Roberts A."/>
            <person name="Saif S."/>
            <person name="Shea T."/>
            <person name="Shenoy N."/>
            <person name="Sisk P."/>
            <person name="Stolte C."/>
            <person name="Sykes S."/>
            <person name="Wortman J."/>
            <person name="Nusbaum C."/>
            <person name="Birren B."/>
        </authorList>
    </citation>
    <scope>NUCLEOTIDE SEQUENCE [LARGE SCALE GENOMIC DNA]</scope>
    <source>
        <strain evidence="2 3">YIT 12060</strain>
    </source>
</reference>
<evidence type="ECO:0000313" key="3">
    <source>
        <dbReference type="Proteomes" id="UP000006008"/>
    </source>
</evidence>
<dbReference type="RefSeq" id="WP_009135132.1">
    <property type="nucleotide sequence ID" value="NZ_CP102250.1"/>
</dbReference>
<name>G5HBL6_9BACT</name>
<dbReference type="eggNOG" id="COG0438">
    <property type="taxonomic scope" value="Bacteria"/>
</dbReference>
<dbReference type="Proteomes" id="UP000006008">
    <property type="component" value="Unassembled WGS sequence"/>
</dbReference>
<dbReference type="SUPFAM" id="SSF53756">
    <property type="entry name" value="UDP-Glycosyltransferase/glycogen phosphorylase"/>
    <property type="match status" value="1"/>
</dbReference>
<proteinExistence type="predicted"/>
<dbReference type="PANTHER" id="PTHR12526">
    <property type="entry name" value="GLYCOSYLTRANSFERASE"/>
    <property type="match status" value="1"/>
</dbReference>
<dbReference type="PANTHER" id="PTHR12526:SF630">
    <property type="entry name" value="GLYCOSYLTRANSFERASE"/>
    <property type="match status" value="1"/>
</dbReference>
<evidence type="ECO:0000256" key="1">
    <source>
        <dbReference type="SAM" id="MobiDB-lite"/>
    </source>
</evidence>
<keyword evidence="3" id="KW-1185">Reference proteome</keyword>
<dbReference type="HOGENOM" id="CLU_1840887_0_0_10"/>
<dbReference type="Gene3D" id="3.40.50.2000">
    <property type="entry name" value="Glycogen Phosphorylase B"/>
    <property type="match status" value="1"/>
</dbReference>
<dbReference type="AlphaFoldDB" id="G5HBL6"/>
<comment type="caution">
    <text evidence="2">The sequence shown here is derived from an EMBL/GenBank/DDBJ whole genome shotgun (WGS) entry which is preliminary data.</text>
</comment>
<sequence length="139" mass="14584">MDVQPSVVAADGDRDGIPNVLLEAMASGLPVVSTPVSGIPEVLNDRNSELVAPGDPGAIAATIGRLAADETRRMEVIRNARETVLQFDMDEHIRFLLSLFGRYLGLEHAGTDVSAGSGGEYPAGDGRLAVSMHSDDVGK</sequence>
<accession>G5HBL6</accession>
<feature type="region of interest" description="Disordered" evidence="1">
    <location>
        <begin position="114"/>
        <end position="139"/>
    </location>
</feature>
<gene>
    <name evidence="2" type="ORF">HMPREF9450_02326</name>
</gene>
<evidence type="ECO:0008006" key="4">
    <source>
        <dbReference type="Google" id="ProtNLM"/>
    </source>
</evidence>
<dbReference type="EMBL" id="ADLD01000014">
    <property type="protein sequence ID" value="EHB91243.1"/>
    <property type="molecule type" value="Genomic_DNA"/>
</dbReference>